<sequence>MGLSSRTLWTLRRYWADRLGVPPNAFEKSGGTAGSAEEGGIQLFSHGDSLVVGVPDPLLDAAEDRSETVVSLDTEDEDAVHGWLTRFDGIEQAIGPTFYGYVDRETFTPVESDARVLTAADTAAYQAFQRSIPDSEWDQGGTQFTPGETVGLFVDGELVAVAGFDVWEGLLAHLAVVTHPNYRGHGYGQIVVSQATERAFADGLLPQYRTSDAWPWSVALAQDLGFHRFATAYFGVYQQ</sequence>
<dbReference type="RefSeq" id="WP_122104157.1">
    <property type="nucleotide sequence ID" value="NZ_JBHSKV010000001.1"/>
</dbReference>
<dbReference type="CDD" id="cd04301">
    <property type="entry name" value="NAT_SF"/>
    <property type="match status" value="1"/>
</dbReference>
<dbReference type="EC" id="2.3.1.-" evidence="2"/>
<name>A0ABD5QMB4_9EURY</name>
<evidence type="ECO:0000313" key="3">
    <source>
        <dbReference type="Proteomes" id="UP001596145"/>
    </source>
</evidence>
<organism evidence="2 3">
    <name type="scientific">Halorubrum glutamatedens</name>
    <dbReference type="NCBI Taxonomy" id="2707018"/>
    <lineage>
        <taxon>Archaea</taxon>
        <taxon>Methanobacteriati</taxon>
        <taxon>Methanobacteriota</taxon>
        <taxon>Stenosarchaea group</taxon>
        <taxon>Halobacteria</taxon>
        <taxon>Halobacteriales</taxon>
        <taxon>Haloferacaceae</taxon>
        <taxon>Halorubrum</taxon>
    </lineage>
</organism>
<evidence type="ECO:0000259" key="1">
    <source>
        <dbReference type="PROSITE" id="PS51186"/>
    </source>
</evidence>
<evidence type="ECO:0000313" key="2">
    <source>
        <dbReference type="EMBL" id="MFC5133146.1"/>
    </source>
</evidence>
<dbReference type="SUPFAM" id="SSF55729">
    <property type="entry name" value="Acyl-CoA N-acyltransferases (Nat)"/>
    <property type="match status" value="1"/>
</dbReference>
<dbReference type="PROSITE" id="PS51186">
    <property type="entry name" value="GNAT"/>
    <property type="match status" value="1"/>
</dbReference>
<accession>A0ABD5QMB4</accession>
<comment type="caution">
    <text evidence="2">The sequence shown here is derived from an EMBL/GenBank/DDBJ whole genome shotgun (WGS) entry which is preliminary data.</text>
</comment>
<dbReference type="InterPro" id="IPR016181">
    <property type="entry name" value="Acyl_CoA_acyltransferase"/>
</dbReference>
<dbReference type="InterPro" id="IPR000182">
    <property type="entry name" value="GNAT_dom"/>
</dbReference>
<dbReference type="Gene3D" id="3.40.630.30">
    <property type="match status" value="1"/>
</dbReference>
<gene>
    <name evidence="2" type="ORF">ACFPJA_00185</name>
</gene>
<dbReference type="Pfam" id="PF00583">
    <property type="entry name" value="Acetyltransf_1"/>
    <property type="match status" value="1"/>
</dbReference>
<keyword evidence="3" id="KW-1185">Reference proteome</keyword>
<dbReference type="AlphaFoldDB" id="A0ABD5QMB4"/>
<dbReference type="Proteomes" id="UP001596145">
    <property type="component" value="Unassembled WGS sequence"/>
</dbReference>
<protein>
    <submittedName>
        <fullName evidence="2">GNAT family N-acetyltransferase</fullName>
        <ecNumber evidence="2">2.3.1.-</ecNumber>
    </submittedName>
</protein>
<reference evidence="2 3" key="1">
    <citation type="journal article" date="2019" name="Int. J. Syst. Evol. Microbiol.">
        <title>The Global Catalogue of Microorganisms (GCM) 10K type strain sequencing project: providing services to taxonomists for standard genome sequencing and annotation.</title>
        <authorList>
            <consortium name="The Broad Institute Genomics Platform"/>
            <consortium name="The Broad Institute Genome Sequencing Center for Infectious Disease"/>
            <person name="Wu L."/>
            <person name="Ma J."/>
        </authorList>
    </citation>
    <scope>NUCLEOTIDE SEQUENCE [LARGE SCALE GENOMIC DNA]</scope>
    <source>
        <strain evidence="2 3">CGMCC 1.16026</strain>
    </source>
</reference>
<proteinExistence type="predicted"/>
<dbReference type="GO" id="GO:0016746">
    <property type="term" value="F:acyltransferase activity"/>
    <property type="evidence" value="ECO:0007669"/>
    <property type="project" value="UniProtKB-KW"/>
</dbReference>
<keyword evidence="2" id="KW-0012">Acyltransferase</keyword>
<feature type="domain" description="N-acetyltransferase" evidence="1">
    <location>
        <begin position="105"/>
        <end position="239"/>
    </location>
</feature>
<keyword evidence="2" id="KW-0808">Transferase</keyword>
<dbReference type="EMBL" id="JBHSKV010000001">
    <property type="protein sequence ID" value="MFC5133146.1"/>
    <property type="molecule type" value="Genomic_DNA"/>
</dbReference>